<evidence type="ECO:0000256" key="2">
    <source>
        <dbReference type="ARBA" id="ARBA00004191"/>
    </source>
</evidence>
<dbReference type="GO" id="GO:0009653">
    <property type="term" value="P:anatomical structure morphogenesis"/>
    <property type="evidence" value="ECO:0007669"/>
    <property type="project" value="UniProtKB-ARBA"/>
</dbReference>
<dbReference type="InterPro" id="IPR036908">
    <property type="entry name" value="RlpA-like_sf"/>
</dbReference>
<evidence type="ECO:0000259" key="9">
    <source>
        <dbReference type="PROSITE" id="PS50843"/>
    </source>
</evidence>
<keyword evidence="4" id="KW-0134">Cell wall</keyword>
<dbReference type="PRINTS" id="PR01225">
    <property type="entry name" value="EXPANSNFAMLY"/>
</dbReference>
<sequence>MAALPVTSLLLFLFSFFLPSVYGDYDGGWQGAHATFYGGGAACGYGNLYSQGYGTNIVALSDTLFNNGFSCDSCHEMSEQNMVSCVEKGGMRFTINDHSYFNLVLITNVGGVGDVHCVSIKWSKTGWQAMSRN</sequence>
<gene>
    <name evidence="10" type="ORF">F3Y22_tig00116989pilonHSYRG00253</name>
</gene>
<dbReference type="GO" id="GO:0005576">
    <property type="term" value="C:extracellular region"/>
    <property type="evidence" value="ECO:0007669"/>
    <property type="project" value="InterPro"/>
</dbReference>
<reference evidence="10" key="1">
    <citation type="submission" date="2019-09" db="EMBL/GenBank/DDBJ databases">
        <title>Draft genome information of white flower Hibiscus syriacus.</title>
        <authorList>
            <person name="Kim Y.-M."/>
        </authorList>
    </citation>
    <scope>NUCLEOTIDE SEQUENCE [LARGE SCALE GENOMIC DNA]</scope>
    <source>
        <strain evidence="10">YM2019G1</strain>
    </source>
</reference>
<dbReference type="Gene3D" id="2.40.40.10">
    <property type="entry name" value="RlpA-like domain"/>
    <property type="match status" value="1"/>
</dbReference>
<accession>A0A6A2WGF0</accession>
<dbReference type="InterPro" id="IPR002963">
    <property type="entry name" value="Expansin"/>
</dbReference>
<dbReference type="PROSITE" id="PS50843">
    <property type="entry name" value="EXPANSIN_CBD"/>
    <property type="match status" value="1"/>
</dbReference>
<dbReference type="GO" id="GO:0009664">
    <property type="term" value="P:plant-type cell wall organization"/>
    <property type="evidence" value="ECO:0007669"/>
    <property type="project" value="InterPro"/>
</dbReference>
<protein>
    <submittedName>
        <fullName evidence="10">Expansin-A8</fullName>
    </submittedName>
</protein>
<keyword evidence="6" id="KW-0961">Cell wall biogenesis/degradation</keyword>
<dbReference type="PANTHER" id="PTHR31867">
    <property type="entry name" value="EXPANSIN-A15"/>
    <property type="match status" value="1"/>
</dbReference>
<dbReference type="InterPro" id="IPR007118">
    <property type="entry name" value="Expan_Lol_pI"/>
</dbReference>
<comment type="subcellular location">
    <subcellularLocation>
        <location evidence="1">Membrane</location>
        <topology evidence="1">Peripheral membrane protein</topology>
    </subcellularLocation>
    <subcellularLocation>
        <location evidence="2">Secreted</location>
        <location evidence="2">Cell wall</location>
    </subcellularLocation>
</comment>
<proteinExistence type="inferred from homology"/>
<evidence type="ECO:0000256" key="5">
    <source>
        <dbReference type="ARBA" id="ARBA00023136"/>
    </source>
</evidence>
<dbReference type="InterPro" id="IPR007117">
    <property type="entry name" value="Expansin_CBD"/>
</dbReference>
<comment type="similarity">
    <text evidence="3">Belongs to the expansin family. Expansin A subfamily.</text>
</comment>
<dbReference type="PROSITE" id="PS50842">
    <property type="entry name" value="EXPANSIN_EG45"/>
    <property type="match status" value="1"/>
</dbReference>
<evidence type="ECO:0000313" key="10">
    <source>
        <dbReference type="EMBL" id="KAE8657558.1"/>
    </source>
</evidence>
<evidence type="ECO:0000256" key="3">
    <source>
        <dbReference type="ARBA" id="ARBA00005392"/>
    </source>
</evidence>
<evidence type="ECO:0000256" key="4">
    <source>
        <dbReference type="ARBA" id="ARBA00022512"/>
    </source>
</evidence>
<comment type="caution">
    <text evidence="10">The sequence shown here is derived from an EMBL/GenBank/DDBJ whole genome shotgun (WGS) entry which is preliminary data.</text>
</comment>
<evidence type="ECO:0000313" key="11">
    <source>
        <dbReference type="Proteomes" id="UP000436088"/>
    </source>
</evidence>
<keyword evidence="7" id="KW-0732">Signal</keyword>
<organism evidence="10 11">
    <name type="scientific">Hibiscus syriacus</name>
    <name type="common">Rose of Sharon</name>
    <dbReference type="NCBI Taxonomy" id="106335"/>
    <lineage>
        <taxon>Eukaryota</taxon>
        <taxon>Viridiplantae</taxon>
        <taxon>Streptophyta</taxon>
        <taxon>Embryophyta</taxon>
        <taxon>Tracheophyta</taxon>
        <taxon>Spermatophyta</taxon>
        <taxon>Magnoliopsida</taxon>
        <taxon>eudicotyledons</taxon>
        <taxon>Gunneridae</taxon>
        <taxon>Pentapetalae</taxon>
        <taxon>rosids</taxon>
        <taxon>malvids</taxon>
        <taxon>Malvales</taxon>
        <taxon>Malvaceae</taxon>
        <taxon>Malvoideae</taxon>
        <taxon>Hibiscus</taxon>
    </lineage>
</organism>
<evidence type="ECO:0000259" key="8">
    <source>
        <dbReference type="PROSITE" id="PS50842"/>
    </source>
</evidence>
<keyword evidence="4" id="KW-0964">Secreted</keyword>
<dbReference type="EMBL" id="VEPZ02001757">
    <property type="protein sequence ID" value="KAE8657558.1"/>
    <property type="molecule type" value="Genomic_DNA"/>
</dbReference>
<dbReference type="AlphaFoldDB" id="A0A6A2WGF0"/>
<evidence type="ECO:0000256" key="1">
    <source>
        <dbReference type="ARBA" id="ARBA00004170"/>
    </source>
</evidence>
<feature type="domain" description="Expansin-like EG45" evidence="8">
    <location>
        <begin position="40"/>
        <end position="103"/>
    </location>
</feature>
<dbReference type="GO" id="GO:0016020">
    <property type="term" value="C:membrane"/>
    <property type="evidence" value="ECO:0007669"/>
    <property type="project" value="UniProtKB-SubCell"/>
</dbReference>
<keyword evidence="5" id="KW-0472">Membrane</keyword>
<dbReference type="InterPro" id="IPR007112">
    <property type="entry name" value="Expansin/allergen_DPBB_dom"/>
</dbReference>
<keyword evidence="11" id="KW-1185">Reference proteome</keyword>
<dbReference type="SUPFAM" id="SSF50685">
    <property type="entry name" value="Barwin-like endoglucanases"/>
    <property type="match status" value="1"/>
</dbReference>
<evidence type="ECO:0000256" key="7">
    <source>
        <dbReference type="SAM" id="SignalP"/>
    </source>
</evidence>
<evidence type="ECO:0000256" key="6">
    <source>
        <dbReference type="ARBA" id="ARBA00023316"/>
    </source>
</evidence>
<feature type="chain" id="PRO_5025439875" evidence="7">
    <location>
        <begin position="24"/>
        <end position="133"/>
    </location>
</feature>
<dbReference type="Pfam" id="PF01357">
    <property type="entry name" value="Expansin_C"/>
    <property type="match status" value="1"/>
</dbReference>
<dbReference type="Proteomes" id="UP000436088">
    <property type="component" value="Unassembled WGS sequence"/>
</dbReference>
<name>A0A6A2WGF0_HIBSY</name>
<feature type="domain" description="Expansin-like CBD" evidence="9">
    <location>
        <begin position="100"/>
        <end position="133"/>
    </location>
</feature>
<feature type="signal peptide" evidence="7">
    <location>
        <begin position="1"/>
        <end position="23"/>
    </location>
</feature>